<dbReference type="EMBL" id="WTYD01000001">
    <property type="protein sequence ID" value="MXO52589.1"/>
    <property type="molecule type" value="Genomic_DNA"/>
</dbReference>
<proteinExistence type="predicted"/>
<evidence type="ECO:0000313" key="2">
    <source>
        <dbReference type="EMBL" id="MXO52589.1"/>
    </source>
</evidence>
<protein>
    <submittedName>
        <fullName evidence="2">Uncharacterized protein</fullName>
    </submittedName>
</protein>
<keyword evidence="3" id="KW-1185">Reference proteome</keyword>
<accession>A0A844Y4Y7</accession>
<evidence type="ECO:0000313" key="3">
    <source>
        <dbReference type="Proteomes" id="UP000430272"/>
    </source>
</evidence>
<reference evidence="2 3" key="1">
    <citation type="submission" date="2019-12" db="EMBL/GenBank/DDBJ databases">
        <title>Genomic-based taxomic classification of the family Erythrobacteraceae.</title>
        <authorList>
            <person name="Xu L."/>
        </authorList>
    </citation>
    <scope>NUCLEOTIDE SEQUENCE [LARGE SCALE GENOMIC DNA]</scope>
    <source>
        <strain evidence="2 3">JCM 17468</strain>
    </source>
</reference>
<dbReference type="RefSeq" id="WP_160659559.1">
    <property type="nucleotide sequence ID" value="NZ_BAABDV010000001.1"/>
</dbReference>
<gene>
    <name evidence="2" type="ORF">GRI47_01030</name>
</gene>
<comment type="caution">
    <text evidence="2">The sequence shown here is derived from an EMBL/GenBank/DDBJ whole genome shotgun (WGS) entry which is preliminary data.</text>
</comment>
<dbReference type="OrthoDB" id="7392123at2"/>
<dbReference type="AlphaFoldDB" id="A0A844Y4Y7"/>
<keyword evidence="1" id="KW-0175">Coiled coil</keyword>
<dbReference type="Proteomes" id="UP000430272">
    <property type="component" value="Unassembled WGS sequence"/>
</dbReference>
<organism evidence="2 3">
    <name type="scientific">Qipengyuania pelagi</name>
    <dbReference type="NCBI Taxonomy" id="994320"/>
    <lineage>
        <taxon>Bacteria</taxon>
        <taxon>Pseudomonadati</taxon>
        <taxon>Pseudomonadota</taxon>
        <taxon>Alphaproteobacteria</taxon>
        <taxon>Sphingomonadales</taxon>
        <taxon>Erythrobacteraceae</taxon>
        <taxon>Qipengyuania</taxon>
    </lineage>
</organism>
<sequence>MTKPAAIPFLALALSGAIGATAVSAAIPMLYEEQMARAEEALIITSPIAGIENRFWFDYRIDVTEAQKELSSDLRRASDLEDRRDAWEEYAHELKHERVHYIEEMAERGYRMGRVIIVD</sequence>
<name>A0A844Y4Y7_9SPHN</name>
<evidence type="ECO:0000256" key="1">
    <source>
        <dbReference type="SAM" id="Coils"/>
    </source>
</evidence>
<feature type="coiled-coil region" evidence="1">
    <location>
        <begin position="63"/>
        <end position="97"/>
    </location>
</feature>